<accession>A0A8X6XKW2</accession>
<gene>
    <name evidence="1" type="ORF">TNIN_182731</name>
</gene>
<evidence type="ECO:0000313" key="1">
    <source>
        <dbReference type="EMBL" id="GFY55535.1"/>
    </source>
</evidence>
<reference evidence="1" key="1">
    <citation type="submission" date="2020-08" db="EMBL/GenBank/DDBJ databases">
        <title>Multicomponent nature underlies the extraordinary mechanical properties of spider dragline silk.</title>
        <authorList>
            <person name="Kono N."/>
            <person name="Nakamura H."/>
            <person name="Mori M."/>
            <person name="Yoshida Y."/>
            <person name="Ohtoshi R."/>
            <person name="Malay A.D."/>
            <person name="Moran D.A.P."/>
            <person name="Tomita M."/>
            <person name="Numata K."/>
            <person name="Arakawa K."/>
        </authorList>
    </citation>
    <scope>NUCLEOTIDE SEQUENCE</scope>
</reference>
<comment type="caution">
    <text evidence="1">The sequence shown here is derived from an EMBL/GenBank/DDBJ whole genome shotgun (WGS) entry which is preliminary data.</text>
</comment>
<protein>
    <submittedName>
        <fullName evidence="1">Uncharacterized protein</fullName>
    </submittedName>
</protein>
<evidence type="ECO:0000313" key="2">
    <source>
        <dbReference type="Proteomes" id="UP000886998"/>
    </source>
</evidence>
<organism evidence="1 2">
    <name type="scientific">Trichonephila inaurata madagascariensis</name>
    <dbReference type="NCBI Taxonomy" id="2747483"/>
    <lineage>
        <taxon>Eukaryota</taxon>
        <taxon>Metazoa</taxon>
        <taxon>Ecdysozoa</taxon>
        <taxon>Arthropoda</taxon>
        <taxon>Chelicerata</taxon>
        <taxon>Arachnida</taxon>
        <taxon>Araneae</taxon>
        <taxon>Araneomorphae</taxon>
        <taxon>Entelegynae</taxon>
        <taxon>Araneoidea</taxon>
        <taxon>Nephilidae</taxon>
        <taxon>Trichonephila</taxon>
        <taxon>Trichonephila inaurata</taxon>
    </lineage>
</organism>
<name>A0A8X6XKW2_9ARAC</name>
<dbReference type="AlphaFoldDB" id="A0A8X6XKW2"/>
<dbReference type="Proteomes" id="UP000886998">
    <property type="component" value="Unassembled WGS sequence"/>
</dbReference>
<feature type="non-terminal residue" evidence="1">
    <location>
        <position position="1"/>
    </location>
</feature>
<sequence>NEIWRRMRKNTHLFRRELKTHAAICRLEKE</sequence>
<keyword evidence="2" id="KW-1185">Reference proteome</keyword>
<dbReference type="EMBL" id="BMAV01010439">
    <property type="protein sequence ID" value="GFY55535.1"/>
    <property type="molecule type" value="Genomic_DNA"/>
</dbReference>
<proteinExistence type="predicted"/>